<feature type="transmembrane region" description="Helical" evidence="5">
    <location>
        <begin position="101"/>
        <end position="121"/>
    </location>
</feature>
<gene>
    <name evidence="7" type="ORF">EHT25_17870</name>
</gene>
<feature type="domain" description="HTH araC/xylS-type" evidence="6">
    <location>
        <begin position="286"/>
        <end position="390"/>
    </location>
</feature>
<evidence type="ECO:0000313" key="7">
    <source>
        <dbReference type="EMBL" id="RRB02338.1"/>
    </source>
</evidence>
<evidence type="ECO:0000256" key="1">
    <source>
        <dbReference type="ARBA" id="ARBA00023015"/>
    </source>
</evidence>
<dbReference type="InterPro" id="IPR009057">
    <property type="entry name" value="Homeodomain-like_sf"/>
</dbReference>
<sequence length="397" mass="45669">MKILPVYLDLFALIILLGVAQGLFLGIFFLTGSRGQNLTNRCIGWFMLGLSAIIAEIFLCYTNYMFQVLWLVDFSEPVNFTLGPLFYFFVFARLQKRLPAYWQWHLLPALIWLMNSFTWIYQSVAFKYNSYISAYHPELDFVPNVNYIEEDFTHLRGIVSELTMVSCLVYAVLAFIALRNAFRQHNDPFWGKAKPGLQQVRNLVLLNLTFPIFGSAVKTQFYEDLGDYILACYITLTIYTTSFLVMRGSDFFAEEPDAEPETDLPSPRKKYEKSSLSGEVEEAVLQKLTQVMEDEKPYLESDLSLPKLAQRLNTSPHHLSQLLNDRLEQNFFDLLATYRIREAQQLLQNPTTVNLKIDEIAERVGYNSSSAFHTAFKRLTSQTPAQFRATATSSRSA</sequence>
<dbReference type="Gene3D" id="1.10.10.60">
    <property type="entry name" value="Homeodomain-like"/>
    <property type="match status" value="2"/>
</dbReference>
<dbReference type="PROSITE" id="PS01124">
    <property type="entry name" value="HTH_ARAC_FAMILY_2"/>
    <property type="match status" value="1"/>
</dbReference>
<evidence type="ECO:0000313" key="8">
    <source>
        <dbReference type="Proteomes" id="UP000271925"/>
    </source>
</evidence>
<feature type="transmembrane region" description="Helical" evidence="5">
    <location>
        <begin position="203"/>
        <end position="222"/>
    </location>
</feature>
<dbReference type="PANTHER" id="PTHR43280:SF29">
    <property type="entry name" value="ARAC-FAMILY TRANSCRIPTIONAL REGULATOR"/>
    <property type="match status" value="1"/>
</dbReference>
<keyword evidence="2" id="KW-0238">DNA-binding</keyword>
<dbReference type="AlphaFoldDB" id="A0A3P1BMS5"/>
<dbReference type="PRINTS" id="PR00032">
    <property type="entry name" value="HTHARAC"/>
</dbReference>
<feature type="region of interest" description="Disordered" evidence="4">
    <location>
        <begin position="256"/>
        <end position="275"/>
    </location>
</feature>
<keyword evidence="3" id="KW-0804">Transcription</keyword>
<dbReference type="OrthoDB" id="5492415at2"/>
<dbReference type="InterPro" id="IPR020449">
    <property type="entry name" value="Tscrpt_reg_AraC-type_HTH"/>
</dbReference>
<organism evidence="7 8">
    <name type="scientific">Larkinella rosea</name>
    <dbReference type="NCBI Taxonomy" id="2025312"/>
    <lineage>
        <taxon>Bacteria</taxon>
        <taxon>Pseudomonadati</taxon>
        <taxon>Bacteroidota</taxon>
        <taxon>Cytophagia</taxon>
        <taxon>Cytophagales</taxon>
        <taxon>Spirosomataceae</taxon>
        <taxon>Larkinella</taxon>
    </lineage>
</organism>
<dbReference type="PANTHER" id="PTHR43280">
    <property type="entry name" value="ARAC-FAMILY TRANSCRIPTIONAL REGULATOR"/>
    <property type="match status" value="1"/>
</dbReference>
<dbReference type="GO" id="GO:0043565">
    <property type="term" value="F:sequence-specific DNA binding"/>
    <property type="evidence" value="ECO:0007669"/>
    <property type="project" value="InterPro"/>
</dbReference>
<keyword evidence="8" id="KW-1185">Reference proteome</keyword>
<dbReference type="RefSeq" id="WP_124876501.1">
    <property type="nucleotide sequence ID" value="NZ_RQJO01000009.1"/>
</dbReference>
<feature type="transmembrane region" description="Helical" evidence="5">
    <location>
        <begin position="42"/>
        <end position="66"/>
    </location>
</feature>
<name>A0A3P1BMS5_9BACT</name>
<keyword evidence="1" id="KW-0805">Transcription regulation</keyword>
<keyword evidence="5" id="KW-1133">Transmembrane helix</keyword>
<evidence type="ECO:0000259" key="6">
    <source>
        <dbReference type="PROSITE" id="PS01124"/>
    </source>
</evidence>
<dbReference type="Pfam" id="PF12833">
    <property type="entry name" value="HTH_18"/>
    <property type="match status" value="1"/>
</dbReference>
<evidence type="ECO:0000256" key="2">
    <source>
        <dbReference type="ARBA" id="ARBA00023125"/>
    </source>
</evidence>
<proteinExistence type="predicted"/>
<reference evidence="7 8" key="1">
    <citation type="submission" date="2018-11" db="EMBL/GenBank/DDBJ databases">
        <authorList>
            <person name="Zhou Z."/>
            <person name="Wang G."/>
        </authorList>
    </citation>
    <scope>NUCLEOTIDE SEQUENCE [LARGE SCALE GENOMIC DNA]</scope>
    <source>
        <strain evidence="7 8">KCTC52004</strain>
    </source>
</reference>
<dbReference type="InterPro" id="IPR018060">
    <property type="entry name" value="HTH_AraC"/>
</dbReference>
<dbReference type="PROSITE" id="PS00041">
    <property type="entry name" value="HTH_ARAC_FAMILY_1"/>
    <property type="match status" value="1"/>
</dbReference>
<dbReference type="InterPro" id="IPR018062">
    <property type="entry name" value="HTH_AraC-typ_CS"/>
</dbReference>
<dbReference type="SMART" id="SM00342">
    <property type="entry name" value="HTH_ARAC"/>
    <property type="match status" value="1"/>
</dbReference>
<keyword evidence="5" id="KW-0472">Membrane</keyword>
<dbReference type="GO" id="GO:0003700">
    <property type="term" value="F:DNA-binding transcription factor activity"/>
    <property type="evidence" value="ECO:0007669"/>
    <property type="project" value="InterPro"/>
</dbReference>
<feature type="transmembrane region" description="Helical" evidence="5">
    <location>
        <begin position="78"/>
        <end position="94"/>
    </location>
</feature>
<keyword evidence="5" id="KW-0812">Transmembrane</keyword>
<evidence type="ECO:0000256" key="3">
    <source>
        <dbReference type="ARBA" id="ARBA00023163"/>
    </source>
</evidence>
<feature type="transmembrane region" description="Helical" evidence="5">
    <location>
        <begin position="228"/>
        <end position="246"/>
    </location>
</feature>
<dbReference type="Proteomes" id="UP000271925">
    <property type="component" value="Unassembled WGS sequence"/>
</dbReference>
<evidence type="ECO:0000256" key="4">
    <source>
        <dbReference type="SAM" id="MobiDB-lite"/>
    </source>
</evidence>
<accession>A0A3P1BMS5</accession>
<dbReference type="EMBL" id="RQJO01000009">
    <property type="protein sequence ID" value="RRB02338.1"/>
    <property type="molecule type" value="Genomic_DNA"/>
</dbReference>
<dbReference type="SUPFAM" id="SSF46689">
    <property type="entry name" value="Homeodomain-like"/>
    <property type="match status" value="1"/>
</dbReference>
<protein>
    <submittedName>
        <fullName evidence="7">AraC family transcriptional regulator</fullName>
    </submittedName>
</protein>
<feature type="transmembrane region" description="Helical" evidence="5">
    <location>
        <begin position="6"/>
        <end position="30"/>
    </location>
</feature>
<evidence type="ECO:0000256" key="5">
    <source>
        <dbReference type="SAM" id="Phobius"/>
    </source>
</evidence>
<feature type="transmembrane region" description="Helical" evidence="5">
    <location>
        <begin position="162"/>
        <end position="182"/>
    </location>
</feature>
<comment type="caution">
    <text evidence="7">The sequence shown here is derived from an EMBL/GenBank/DDBJ whole genome shotgun (WGS) entry which is preliminary data.</text>
</comment>